<dbReference type="Gene3D" id="3.90.176.10">
    <property type="entry name" value="Toxin ADP-ribosyltransferase, Chain A, domain 1"/>
    <property type="match status" value="1"/>
</dbReference>
<evidence type="ECO:0000313" key="7">
    <source>
        <dbReference type="EMBL" id="CAF4431685.1"/>
    </source>
</evidence>
<dbReference type="PROSITE" id="PS50005">
    <property type="entry name" value="TPR"/>
    <property type="match status" value="1"/>
</dbReference>
<keyword evidence="10" id="KW-1185">Reference proteome</keyword>
<name>A0A817T3S8_9BILA</name>
<feature type="region of interest" description="Disordered" evidence="2">
    <location>
        <begin position="1"/>
        <end position="24"/>
    </location>
</feature>
<dbReference type="EMBL" id="CAJOBP010001318">
    <property type="protein sequence ID" value="CAF4274233.1"/>
    <property type="molecule type" value="Genomic_DNA"/>
</dbReference>
<evidence type="ECO:0000313" key="8">
    <source>
        <dbReference type="EMBL" id="CAF4622136.1"/>
    </source>
</evidence>
<dbReference type="SMART" id="SM00028">
    <property type="entry name" value="TPR"/>
    <property type="match status" value="3"/>
</dbReference>
<proteinExistence type="predicted"/>
<keyword evidence="1" id="KW-0802">TPR repeat</keyword>
<dbReference type="Proteomes" id="UP000663833">
    <property type="component" value="Unassembled WGS sequence"/>
</dbReference>
<evidence type="ECO:0000313" key="4">
    <source>
        <dbReference type="EMBL" id="CAF3403797.1"/>
    </source>
</evidence>
<dbReference type="Proteomes" id="UP000663848">
    <property type="component" value="Unassembled WGS sequence"/>
</dbReference>
<evidence type="ECO:0000313" key="6">
    <source>
        <dbReference type="EMBL" id="CAF4274233.1"/>
    </source>
</evidence>
<dbReference type="SUPFAM" id="SSF48452">
    <property type="entry name" value="TPR-like"/>
    <property type="match status" value="1"/>
</dbReference>
<dbReference type="InterPro" id="IPR011990">
    <property type="entry name" value="TPR-like_helical_dom_sf"/>
</dbReference>
<evidence type="ECO:0000313" key="3">
    <source>
        <dbReference type="EMBL" id="CAF3316220.1"/>
    </source>
</evidence>
<dbReference type="OrthoDB" id="10058584at2759"/>
<gene>
    <name evidence="4" type="ORF">GRG538_LOCUS10259</name>
    <name evidence="7" type="ORF">HFQ381_LOCUS22396</name>
    <name evidence="5" type="ORF">LUA448_LOCUS32920</name>
    <name evidence="8" type="ORF">QYT958_LOCUS12916</name>
    <name evidence="3" type="ORF">TIS948_LOCUS19750</name>
    <name evidence="6" type="ORF">UJA718_LOCUS10982</name>
</gene>
<dbReference type="InterPro" id="IPR019734">
    <property type="entry name" value="TPR_rpt"/>
</dbReference>
<dbReference type="EMBL" id="CAJNYT010001304">
    <property type="protein sequence ID" value="CAF3403797.1"/>
    <property type="molecule type" value="Genomic_DNA"/>
</dbReference>
<protein>
    <recommendedName>
        <fullName evidence="11">Mono(ADP-ribosyl)transferase</fullName>
    </recommendedName>
</protein>
<accession>A0A817T3S8</accession>
<dbReference type="Proteomes" id="UP000663825">
    <property type="component" value="Unassembled WGS sequence"/>
</dbReference>
<dbReference type="SUPFAM" id="SSF56399">
    <property type="entry name" value="ADP-ribosylation"/>
    <property type="match status" value="1"/>
</dbReference>
<sequence>MATACTHKQKRQHTKSENVRSKKHSARKSIFGEIDKTKEYTIYWFCDSTKSPLDDREIANVKLRGIVDYLQKISDINAIREVNNENIFLIVDFVSFDKHFGQLVASNEIRLIYVYEEHYNNKSEESKNEQFVGCTKVRGPFKDLNELFCTLSTNVRTMTSQPSMMSELPPLTSVSKTVERSTAFTYSYVTDWYIYLIRAMQEVPPARTCKEKFIEECRILYKDKPTVVRAINEFQNTYTPEDAIRWYTRDGFLYKLINRALREQNQKAIQLLHFFVYDLDRQLKSEFRATKQDWLKADPVRLYRGQLMSLEELHQLKKNKGEQLFLNSFFSTTTDLAVATMFSGAGAYSSDNPTQSVIFHIEWTDSRPKQGLSDIRRLSYNEDEGEILLSPTHTVNLLDCVYDEKARVWNATFSRLGQVDDPLIRLNDDERLMRLELTLRHLIEEEDSSSNDMEEISDASSNSDQDEFKFTRKFCATFVEDVPFLLQELELPELCSISLHSGNSDRFELRSFRSFTSDSLDHGPKIRDEMVVTLYDALGSMLKRKGKLMEAYFYYQKASMYDKPESQTSYTRQADLAQLHKINGDHELAWEIYNELMQQTDDQDNFLYEDIVFARTSHMSDQVFLENSHAFLQYCCANDGDEKELFIVERISYIVDAWAELGYKYFYQNHNAEEALVCYDREKELTLASPNSSSSYFHPLLGSCSERVGDVYASKNDIEKALSLYNEALDLSKQSRFLINVMTAARCACKIGRYSPNHDPEIFHRAFLNLIQGYGKPYTQDTIGKCYVCLSQSLQRCERYEEAVKYAKQALLIFPVNPLLLERLIDDCFKLLIELHRSINSNNDNVPTKDELLNDRKSLNDEEIKVILQTTLDALKSELDNK</sequence>
<feature type="repeat" description="TPR" evidence="1">
    <location>
        <begin position="702"/>
        <end position="735"/>
    </location>
</feature>
<dbReference type="AlphaFoldDB" id="A0A817T3S8"/>
<dbReference type="EMBL" id="CAJNXB010003480">
    <property type="protein sequence ID" value="CAF3316220.1"/>
    <property type="molecule type" value="Genomic_DNA"/>
</dbReference>
<reference evidence="3" key="1">
    <citation type="submission" date="2021-02" db="EMBL/GenBank/DDBJ databases">
        <authorList>
            <person name="Nowell W R."/>
        </authorList>
    </citation>
    <scope>NUCLEOTIDE SEQUENCE</scope>
</reference>
<dbReference type="Proteomes" id="UP000663851">
    <property type="component" value="Unassembled WGS sequence"/>
</dbReference>
<dbReference type="EMBL" id="CAJNYD010004943">
    <property type="protein sequence ID" value="CAF3650059.1"/>
    <property type="molecule type" value="Genomic_DNA"/>
</dbReference>
<evidence type="ECO:0000256" key="2">
    <source>
        <dbReference type="SAM" id="MobiDB-lite"/>
    </source>
</evidence>
<dbReference type="Pfam" id="PF13181">
    <property type="entry name" value="TPR_8"/>
    <property type="match status" value="1"/>
</dbReference>
<comment type="caution">
    <text evidence="3">The sequence shown here is derived from an EMBL/GenBank/DDBJ whole genome shotgun (WGS) entry which is preliminary data.</text>
</comment>
<dbReference type="Gene3D" id="1.25.40.10">
    <property type="entry name" value="Tetratricopeptide repeat domain"/>
    <property type="match status" value="1"/>
</dbReference>
<dbReference type="Proteomes" id="UP000663873">
    <property type="component" value="Unassembled WGS sequence"/>
</dbReference>
<evidence type="ECO:0000313" key="10">
    <source>
        <dbReference type="Proteomes" id="UP000663873"/>
    </source>
</evidence>
<dbReference type="EMBL" id="CAJOBO010002105">
    <property type="protein sequence ID" value="CAF4431685.1"/>
    <property type="molecule type" value="Genomic_DNA"/>
</dbReference>
<evidence type="ECO:0000256" key="1">
    <source>
        <dbReference type="PROSITE-ProRule" id="PRU00339"/>
    </source>
</evidence>
<dbReference type="EMBL" id="CAJOBR010001612">
    <property type="protein sequence ID" value="CAF4622136.1"/>
    <property type="molecule type" value="Genomic_DNA"/>
</dbReference>
<evidence type="ECO:0008006" key="11">
    <source>
        <dbReference type="Google" id="ProtNLM"/>
    </source>
</evidence>
<dbReference type="Proteomes" id="UP000663872">
    <property type="component" value="Unassembled WGS sequence"/>
</dbReference>
<evidence type="ECO:0000313" key="5">
    <source>
        <dbReference type="EMBL" id="CAF3650059.1"/>
    </source>
</evidence>
<evidence type="ECO:0000313" key="9">
    <source>
        <dbReference type="Proteomes" id="UP000663825"/>
    </source>
</evidence>
<organism evidence="3 9">
    <name type="scientific">Rotaria socialis</name>
    <dbReference type="NCBI Taxonomy" id="392032"/>
    <lineage>
        <taxon>Eukaryota</taxon>
        <taxon>Metazoa</taxon>
        <taxon>Spiralia</taxon>
        <taxon>Gnathifera</taxon>
        <taxon>Rotifera</taxon>
        <taxon>Eurotatoria</taxon>
        <taxon>Bdelloidea</taxon>
        <taxon>Philodinida</taxon>
        <taxon>Philodinidae</taxon>
        <taxon>Rotaria</taxon>
    </lineage>
</organism>